<accession>A0A7S2XC45</accession>
<reference evidence="2" key="1">
    <citation type="submission" date="2021-01" db="EMBL/GenBank/DDBJ databases">
        <authorList>
            <person name="Corre E."/>
            <person name="Pelletier E."/>
            <person name="Niang G."/>
            <person name="Scheremetjew M."/>
            <person name="Finn R."/>
            <person name="Kale V."/>
            <person name="Holt S."/>
            <person name="Cochrane G."/>
            <person name="Meng A."/>
            <person name="Brown T."/>
            <person name="Cohen L."/>
        </authorList>
    </citation>
    <scope>NUCLEOTIDE SEQUENCE</scope>
    <source>
        <strain evidence="2">CCMP622</strain>
    </source>
</reference>
<feature type="region of interest" description="Disordered" evidence="1">
    <location>
        <begin position="1"/>
        <end position="64"/>
    </location>
</feature>
<protein>
    <submittedName>
        <fullName evidence="2">Uncharacterized protein</fullName>
    </submittedName>
</protein>
<dbReference type="EMBL" id="HBHP01013539">
    <property type="protein sequence ID" value="CAD9760987.1"/>
    <property type="molecule type" value="Transcribed_RNA"/>
</dbReference>
<proteinExistence type="predicted"/>
<evidence type="ECO:0000256" key="1">
    <source>
        <dbReference type="SAM" id="MobiDB-lite"/>
    </source>
</evidence>
<sequence>MDQEETDSLYWSSSEEEEDFKEEEDDWERPMPAPEREREQPKRKSFVRAAARPPVDPPRRREISRTREVKRALKSLAMDPEEYFDEEDVQAQYKILTTVRSLDDDDIDRLELARDYLIQTLKDEDEK</sequence>
<evidence type="ECO:0000313" key="2">
    <source>
        <dbReference type="EMBL" id="CAD9760987.1"/>
    </source>
</evidence>
<feature type="compositionally biased region" description="Acidic residues" evidence="1">
    <location>
        <begin position="14"/>
        <end position="27"/>
    </location>
</feature>
<organism evidence="2">
    <name type="scientific">Lotharella oceanica</name>
    <dbReference type="NCBI Taxonomy" id="641309"/>
    <lineage>
        <taxon>Eukaryota</taxon>
        <taxon>Sar</taxon>
        <taxon>Rhizaria</taxon>
        <taxon>Cercozoa</taxon>
        <taxon>Chlorarachniophyceae</taxon>
        <taxon>Lotharella</taxon>
    </lineage>
</organism>
<dbReference type="AlphaFoldDB" id="A0A7S2XC45"/>
<gene>
    <name evidence="2" type="ORF">LSP00402_LOCUS8436</name>
</gene>
<name>A0A7S2XC45_9EUKA</name>